<comment type="subcellular location">
    <subcellularLocation>
        <location evidence="1">Cell membrane</location>
        <topology evidence="1">Multi-pass membrane protein</topology>
    </subcellularLocation>
</comment>
<keyword evidence="5 6" id="KW-0472">Membrane</keyword>
<sequence>MPLFGDRYLLTVGAQVAVYALIAVAFTVTTGQAGVIALGQAGPIAVGAYTSALLTMSLGWSFWAALPIGGLVAAVVASVLSAPLWRVKGHYISIATLGLGIVTVALIRVAEPITGGVYGLYGIPAPTIGSLSLNTPLASYLISVVLLLVTLLVVTRLRRSHLGRVISATGSDETAVLASGVRGRDYKALAFAVSAFFAGIGGVLLAYQYTYIDPDVFSLNMSLLVLTIVVLGGVNAPFGAVLGSIVLIGAMEVLRIAPEARVILYGLAVILVVRFRPGGLWVRSA</sequence>
<keyword evidence="3 6" id="KW-0812">Transmembrane</keyword>
<feature type="transmembrane region" description="Helical" evidence="6">
    <location>
        <begin position="137"/>
        <end position="154"/>
    </location>
</feature>
<keyword evidence="2" id="KW-1003">Cell membrane</keyword>
<dbReference type="Pfam" id="PF02653">
    <property type="entry name" value="BPD_transp_2"/>
    <property type="match status" value="1"/>
</dbReference>
<accession>A0ABY5NMU1</accession>
<feature type="transmembrane region" description="Helical" evidence="6">
    <location>
        <begin position="35"/>
        <end position="54"/>
    </location>
</feature>
<protein>
    <submittedName>
        <fullName evidence="7">Branched-chain amino acid ABC transporter permease</fullName>
    </submittedName>
</protein>
<dbReference type="RefSeq" id="WP_259613166.1">
    <property type="nucleotide sequence ID" value="NZ_CP091139.2"/>
</dbReference>
<evidence type="ECO:0000256" key="6">
    <source>
        <dbReference type="SAM" id="Phobius"/>
    </source>
</evidence>
<name>A0ABY5NMU1_9MICO</name>
<organism evidence="7 8">
    <name type="scientific">Microbacterium elymi</name>
    <dbReference type="NCBI Taxonomy" id="2909587"/>
    <lineage>
        <taxon>Bacteria</taxon>
        <taxon>Bacillati</taxon>
        <taxon>Actinomycetota</taxon>
        <taxon>Actinomycetes</taxon>
        <taxon>Micrococcales</taxon>
        <taxon>Microbacteriaceae</taxon>
        <taxon>Microbacterium</taxon>
    </lineage>
</organism>
<evidence type="ECO:0000256" key="3">
    <source>
        <dbReference type="ARBA" id="ARBA00022692"/>
    </source>
</evidence>
<dbReference type="PANTHER" id="PTHR30482">
    <property type="entry name" value="HIGH-AFFINITY BRANCHED-CHAIN AMINO ACID TRANSPORT SYSTEM PERMEASE"/>
    <property type="match status" value="1"/>
</dbReference>
<evidence type="ECO:0000256" key="2">
    <source>
        <dbReference type="ARBA" id="ARBA00022475"/>
    </source>
</evidence>
<feature type="transmembrane region" description="Helical" evidence="6">
    <location>
        <begin position="12"/>
        <end position="28"/>
    </location>
</feature>
<proteinExistence type="predicted"/>
<feature type="transmembrane region" description="Helical" evidence="6">
    <location>
        <begin position="262"/>
        <end position="282"/>
    </location>
</feature>
<reference evidence="7" key="1">
    <citation type="submission" date="2022-01" db="EMBL/GenBank/DDBJ databases">
        <title>Microbacterium eymi and Microbacterium rhizovicinus sp. nov., isolated from the rhizospheric soil of Elymus tsukushiensis, a plant native to the Dokdo Islands, Republic of Korea.</title>
        <authorList>
            <person name="Hwang Y.J."/>
        </authorList>
    </citation>
    <scope>NUCLEOTIDE SEQUENCE</scope>
    <source>
        <strain evidence="7">KUDC0405</strain>
    </source>
</reference>
<keyword evidence="8" id="KW-1185">Reference proteome</keyword>
<evidence type="ECO:0000256" key="1">
    <source>
        <dbReference type="ARBA" id="ARBA00004651"/>
    </source>
</evidence>
<evidence type="ECO:0000313" key="7">
    <source>
        <dbReference type="EMBL" id="UUT36508.1"/>
    </source>
</evidence>
<feature type="transmembrane region" description="Helical" evidence="6">
    <location>
        <begin position="60"/>
        <end position="84"/>
    </location>
</feature>
<keyword evidence="4 6" id="KW-1133">Transmembrane helix</keyword>
<feature type="transmembrane region" description="Helical" evidence="6">
    <location>
        <begin position="221"/>
        <end position="250"/>
    </location>
</feature>
<feature type="transmembrane region" description="Helical" evidence="6">
    <location>
        <begin position="91"/>
        <end position="110"/>
    </location>
</feature>
<dbReference type="InterPro" id="IPR001851">
    <property type="entry name" value="ABC_transp_permease"/>
</dbReference>
<evidence type="ECO:0000313" key="8">
    <source>
        <dbReference type="Proteomes" id="UP001054811"/>
    </source>
</evidence>
<dbReference type="EMBL" id="CP091139">
    <property type="protein sequence ID" value="UUT36508.1"/>
    <property type="molecule type" value="Genomic_DNA"/>
</dbReference>
<feature type="transmembrane region" description="Helical" evidence="6">
    <location>
        <begin position="188"/>
        <end position="209"/>
    </location>
</feature>
<dbReference type="InterPro" id="IPR043428">
    <property type="entry name" value="LivM-like"/>
</dbReference>
<dbReference type="CDD" id="cd06581">
    <property type="entry name" value="TM_PBP1_LivM_like"/>
    <property type="match status" value="1"/>
</dbReference>
<gene>
    <name evidence="7" type="ORF">L2X98_20535</name>
</gene>
<dbReference type="Proteomes" id="UP001054811">
    <property type="component" value="Chromosome"/>
</dbReference>
<evidence type="ECO:0000256" key="4">
    <source>
        <dbReference type="ARBA" id="ARBA00022989"/>
    </source>
</evidence>
<dbReference type="PANTHER" id="PTHR30482:SF20">
    <property type="entry name" value="HIGH-AFFINITY BRANCHED-CHAIN AMINO ACID TRANSPORT SYSTEM PERMEASE PROTEIN LIVM"/>
    <property type="match status" value="1"/>
</dbReference>
<evidence type="ECO:0000256" key="5">
    <source>
        <dbReference type="ARBA" id="ARBA00023136"/>
    </source>
</evidence>